<dbReference type="EMBL" id="JABBNT010000003">
    <property type="protein sequence ID" value="NMM44976.1"/>
    <property type="molecule type" value="Genomic_DNA"/>
</dbReference>
<evidence type="ECO:0000256" key="1">
    <source>
        <dbReference type="SAM" id="MobiDB-lite"/>
    </source>
</evidence>
<proteinExistence type="predicted"/>
<evidence type="ECO:0000313" key="3">
    <source>
        <dbReference type="EMBL" id="NMM44976.1"/>
    </source>
</evidence>
<dbReference type="Proteomes" id="UP000539372">
    <property type="component" value="Unassembled WGS sequence"/>
</dbReference>
<keyword evidence="2" id="KW-0732">Signal</keyword>
<feature type="region of interest" description="Disordered" evidence="1">
    <location>
        <begin position="27"/>
        <end position="61"/>
    </location>
</feature>
<feature type="compositionally biased region" description="Low complexity" evidence="1">
    <location>
        <begin position="37"/>
        <end position="58"/>
    </location>
</feature>
<organism evidence="3 4">
    <name type="scientific">Pacificispira spongiicola</name>
    <dbReference type="NCBI Taxonomy" id="2729598"/>
    <lineage>
        <taxon>Bacteria</taxon>
        <taxon>Pseudomonadati</taxon>
        <taxon>Pseudomonadota</taxon>
        <taxon>Alphaproteobacteria</taxon>
        <taxon>Rhodospirillales</taxon>
        <taxon>Rhodospirillaceae</taxon>
        <taxon>Pacificispira</taxon>
    </lineage>
</organism>
<accession>A0A7Y0HEL1</accession>
<name>A0A7Y0HEL1_9PROT</name>
<gene>
    <name evidence="3" type="ORF">HH303_10840</name>
</gene>
<feature type="signal peptide" evidence="2">
    <location>
        <begin position="1"/>
        <end position="24"/>
    </location>
</feature>
<evidence type="ECO:0000256" key="2">
    <source>
        <dbReference type="SAM" id="SignalP"/>
    </source>
</evidence>
<sequence length="146" mass="15290">MKSTPLRLPLLALCGLLSACISLGETDDTGTSSGAAPSGRATGSSTRTTTALATPDARPVNDDPMQFLGLRSDDIAASLGAPDLIRRDGTAEVRQFHGSACTLDLFLYQTNGVSTVKHVELRGASLESDARRACLADLIRSRQLSS</sequence>
<feature type="chain" id="PRO_5031284222" description="Lipoprotein" evidence="2">
    <location>
        <begin position="25"/>
        <end position="146"/>
    </location>
</feature>
<protein>
    <recommendedName>
        <fullName evidence="5">Lipoprotein</fullName>
    </recommendedName>
</protein>
<keyword evidence="4" id="KW-1185">Reference proteome</keyword>
<dbReference type="RefSeq" id="WP_169625356.1">
    <property type="nucleotide sequence ID" value="NZ_JABBNT010000003.1"/>
</dbReference>
<evidence type="ECO:0008006" key="5">
    <source>
        <dbReference type="Google" id="ProtNLM"/>
    </source>
</evidence>
<dbReference type="AlphaFoldDB" id="A0A7Y0HEL1"/>
<reference evidence="3 4" key="1">
    <citation type="submission" date="2020-04" db="EMBL/GenBank/DDBJ databases">
        <title>Rhodospirillaceae bacterium KN72 isolated from deep sea.</title>
        <authorList>
            <person name="Zhang D.-C."/>
        </authorList>
    </citation>
    <scope>NUCLEOTIDE SEQUENCE [LARGE SCALE GENOMIC DNA]</scope>
    <source>
        <strain evidence="3 4">KN72</strain>
    </source>
</reference>
<dbReference type="PROSITE" id="PS51257">
    <property type="entry name" value="PROKAR_LIPOPROTEIN"/>
    <property type="match status" value="1"/>
</dbReference>
<evidence type="ECO:0000313" key="4">
    <source>
        <dbReference type="Proteomes" id="UP000539372"/>
    </source>
</evidence>
<comment type="caution">
    <text evidence="3">The sequence shown here is derived from an EMBL/GenBank/DDBJ whole genome shotgun (WGS) entry which is preliminary data.</text>
</comment>